<evidence type="ECO:0000313" key="1">
    <source>
        <dbReference type="EMBL" id="NER18522.1"/>
    </source>
</evidence>
<gene>
    <name evidence="1" type="ORF">GWK10_14985</name>
</gene>
<dbReference type="EMBL" id="JAABOQ010000006">
    <property type="protein sequence ID" value="NER18522.1"/>
    <property type="molecule type" value="Genomic_DNA"/>
</dbReference>
<dbReference type="AlphaFoldDB" id="A0A6M0CLI2"/>
<reference evidence="1 2" key="1">
    <citation type="submission" date="2020-01" db="EMBL/GenBank/DDBJ databases">
        <title>Spongiivirga citrea KCTC 32990T.</title>
        <authorList>
            <person name="Wang G."/>
        </authorList>
    </citation>
    <scope>NUCLEOTIDE SEQUENCE [LARGE SCALE GENOMIC DNA]</scope>
    <source>
        <strain evidence="1 2">KCTC 32990</strain>
    </source>
</reference>
<sequence length="235" mass="26531">MSFKATLNIFTQAYSVLDLSYNINQQTDHNGRPTRRALGGMIHLKVESTKDDAGLYEAMFSPTQSVQGSIRVYKRDGFSKSFDIEFANAYVVGLNEHYNAVSNQPLHMDLTISAQILRIRNTVFELPANPSNPFVGADAPITERETSDDDPELVDYYITDLEDNKLEEAVPGDKILLNVLTKNLKGETLTLNLEDPTADYKYKGDLLENDTLSDYKINYDHEKIELEVIIQGLEE</sequence>
<proteinExistence type="predicted"/>
<organism evidence="1 2">
    <name type="scientific">Spongiivirga citrea</name>
    <dbReference type="NCBI Taxonomy" id="1481457"/>
    <lineage>
        <taxon>Bacteria</taxon>
        <taxon>Pseudomonadati</taxon>
        <taxon>Bacteroidota</taxon>
        <taxon>Flavobacteriia</taxon>
        <taxon>Flavobacteriales</taxon>
        <taxon>Flavobacteriaceae</taxon>
        <taxon>Spongiivirga</taxon>
    </lineage>
</organism>
<dbReference type="Proteomes" id="UP000474296">
    <property type="component" value="Unassembled WGS sequence"/>
</dbReference>
<dbReference type="Pfam" id="PF17642">
    <property type="entry name" value="TssD"/>
    <property type="match status" value="1"/>
</dbReference>
<keyword evidence="2" id="KW-1185">Reference proteome</keyword>
<dbReference type="GO" id="GO:0033104">
    <property type="term" value="C:type VI protein secretion system complex"/>
    <property type="evidence" value="ECO:0007669"/>
    <property type="project" value="InterPro"/>
</dbReference>
<accession>A0A6M0CLI2</accession>
<dbReference type="InterPro" id="IPR041408">
    <property type="entry name" value="Hcp_Tssd"/>
</dbReference>
<comment type="caution">
    <text evidence="1">The sequence shown here is derived from an EMBL/GenBank/DDBJ whole genome shotgun (WGS) entry which is preliminary data.</text>
</comment>
<protein>
    <submittedName>
        <fullName evidence="1">Uncharacterized protein</fullName>
    </submittedName>
</protein>
<dbReference type="RefSeq" id="WP_164033208.1">
    <property type="nucleotide sequence ID" value="NZ_JAABOQ010000006.1"/>
</dbReference>
<name>A0A6M0CLI2_9FLAO</name>
<evidence type="ECO:0000313" key="2">
    <source>
        <dbReference type="Proteomes" id="UP000474296"/>
    </source>
</evidence>